<dbReference type="EMBL" id="JAMSHJ010000003">
    <property type="protein sequence ID" value="KAI5428105.1"/>
    <property type="molecule type" value="Genomic_DNA"/>
</dbReference>
<dbReference type="Proteomes" id="UP001058974">
    <property type="component" value="Chromosome 3"/>
</dbReference>
<evidence type="ECO:0000313" key="2">
    <source>
        <dbReference type="Proteomes" id="UP001058974"/>
    </source>
</evidence>
<evidence type="ECO:0000313" key="1">
    <source>
        <dbReference type="EMBL" id="KAI5428105.1"/>
    </source>
</evidence>
<gene>
    <name evidence="1" type="ORF">KIW84_033202</name>
</gene>
<organism evidence="1 2">
    <name type="scientific">Pisum sativum</name>
    <name type="common">Garden pea</name>
    <name type="synonym">Lathyrus oleraceus</name>
    <dbReference type="NCBI Taxonomy" id="3888"/>
    <lineage>
        <taxon>Eukaryota</taxon>
        <taxon>Viridiplantae</taxon>
        <taxon>Streptophyta</taxon>
        <taxon>Embryophyta</taxon>
        <taxon>Tracheophyta</taxon>
        <taxon>Spermatophyta</taxon>
        <taxon>Magnoliopsida</taxon>
        <taxon>eudicotyledons</taxon>
        <taxon>Gunneridae</taxon>
        <taxon>Pentapetalae</taxon>
        <taxon>rosids</taxon>
        <taxon>fabids</taxon>
        <taxon>Fabales</taxon>
        <taxon>Fabaceae</taxon>
        <taxon>Papilionoideae</taxon>
        <taxon>50 kb inversion clade</taxon>
        <taxon>NPAAA clade</taxon>
        <taxon>Hologalegina</taxon>
        <taxon>IRL clade</taxon>
        <taxon>Fabeae</taxon>
        <taxon>Lathyrus</taxon>
    </lineage>
</organism>
<accession>A0A9D5B2V1</accession>
<comment type="caution">
    <text evidence="1">The sequence shown here is derived from an EMBL/GenBank/DDBJ whole genome shotgun (WGS) entry which is preliminary data.</text>
</comment>
<dbReference type="AlphaFoldDB" id="A0A9D5B2V1"/>
<proteinExistence type="predicted"/>
<keyword evidence="2" id="KW-1185">Reference proteome</keyword>
<name>A0A9D5B2V1_PEA</name>
<reference evidence="1 2" key="1">
    <citation type="journal article" date="2022" name="Nat. Genet.">
        <title>Improved pea reference genome and pan-genome highlight genomic features and evolutionary characteristics.</title>
        <authorList>
            <person name="Yang T."/>
            <person name="Liu R."/>
            <person name="Luo Y."/>
            <person name="Hu S."/>
            <person name="Wang D."/>
            <person name="Wang C."/>
            <person name="Pandey M.K."/>
            <person name="Ge S."/>
            <person name="Xu Q."/>
            <person name="Li N."/>
            <person name="Li G."/>
            <person name="Huang Y."/>
            <person name="Saxena R.K."/>
            <person name="Ji Y."/>
            <person name="Li M."/>
            <person name="Yan X."/>
            <person name="He Y."/>
            <person name="Liu Y."/>
            <person name="Wang X."/>
            <person name="Xiang C."/>
            <person name="Varshney R.K."/>
            <person name="Ding H."/>
            <person name="Gao S."/>
            <person name="Zong X."/>
        </authorList>
    </citation>
    <scope>NUCLEOTIDE SEQUENCE [LARGE SCALE GENOMIC DNA]</scope>
    <source>
        <strain evidence="1 2">cv. Zhongwan 6</strain>
    </source>
</reference>
<sequence>MRKGQCLTAVETFRREPLNSFRGPKISISIFRNLLLPREKRLRFFVGIEYENLPLFCYVYKAVGHSLDSCIKSSNGPLNFDIGNKKKPSQIYVRLRVTMLCMVQFLFQQQQG</sequence>
<protein>
    <submittedName>
        <fullName evidence="1">Uncharacterized protein</fullName>
    </submittedName>
</protein>
<dbReference type="Gramene" id="Psat03G0320200-T1">
    <property type="protein sequence ID" value="KAI5428105.1"/>
    <property type="gene ID" value="KIW84_033202"/>
</dbReference>